<reference evidence="3 4" key="1">
    <citation type="journal article" date="2019" name="Mol. Biol. Evol.">
        <title>Blast fungal genomes show frequent chromosomal changes, gene gains and losses, and effector gene turnover.</title>
        <authorList>
            <person name="Gomez Luciano L.B."/>
            <person name="Jason Tsai I."/>
            <person name="Chuma I."/>
            <person name="Tosa Y."/>
            <person name="Chen Y.H."/>
            <person name="Li J.Y."/>
            <person name="Li M.Y."/>
            <person name="Jade Lu M.Y."/>
            <person name="Nakayashiki H."/>
            <person name="Li W.H."/>
        </authorList>
    </citation>
    <scope>NUCLEOTIDE SEQUENCE [LARGE SCALE GENOMIC DNA]</scope>
    <source>
        <strain evidence="3">MZ5-1-6</strain>
    </source>
</reference>
<feature type="domain" description="DUF7704" evidence="2">
    <location>
        <begin position="53"/>
        <end position="191"/>
    </location>
</feature>
<dbReference type="AlphaFoldDB" id="A0A4P7NU04"/>
<dbReference type="Pfam" id="PF24803">
    <property type="entry name" value="DUF7704"/>
    <property type="match status" value="1"/>
</dbReference>
<name>A0A4P7NU04_PYROR</name>
<gene>
    <name evidence="3" type="ORF">PoMZ_12982</name>
</gene>
<organism evidence="3 4">
    <name type="scientific">Pyricularia oryzae</name>
    <name type="common">Rice blast fungus</name>
    <name type="synonym">Magnaporthe oryzae</name>
    <dbReference type="NCBI Taxonomy" id="318829"/>
    <lineage>
        <taxon>Eukaryota</taxon>
        <taxon>Fungi</taxon>
        <taxon>Dikarya</taxon>
        <taxon>Ascomycota</taxon>
        <taxon>Pezizomycotina</taxon>
        <taxon>Sordariomycetes</taxon>
        <taxon>Sordariomycetidae</taxon>
        <taxon>Magnaporthales</taxon>
        <taxon>Pyriculariaceae</taxon>
        <taxon>Pyricularia</taxon>
    </lineage>
</organism>
<dbReference type="PANTHER" id="PTHR37019">
    <property type="entry name" value="CHROMOSOME 1, WHOLE GENOME SHOTGUN SEQUENCE"/>
    <property type="match status" value="1"/>
</dbReference>
<keyword evidence="1" id="KW-0812">Transmembrane</keyword>
<evidence type="ECO:0000259" key="2">
    <source>
        <dbReference type="Pfam" id="PF24803"/>
    </source>
</evidence>
<evidence type="ECO:0000313" key="3">
    <source>
        <dbReference type="EMBL" id="QBZ66015.1"/>
    </source>
</evidence>
<evidence type="ECO:0000256" key="1">
    <source>
        <dbReference type="SAM" id="Phobius"/>
    </source>
</evidence>
<feature type="transmembrane region" description="Helical" evidence="1">
    <location>
        <begin position="93"/>
        <end position="111"/>
    </location>
</feature>
<feature type="transmembrane region" description="Helical" evidence="1">
    <location>
        <begin position="117"/>
        <end position="139"/>
    </location>
</feature>
<accession>A0A4P7NU04</accession>
<keyword evidence="1" id="KW-0472">Membrane</keyword>
<dbReference type="EMBL" id="CP034210">
    <property type="protein sequence ID" value="QBZ66015.1"/>
    <property type="molecule type" value="Genomic_DNA"/>
</dbReference>
<dbReference type="Proteomes" id="UP000294847">
    <property type="component" value="Chromosome 7"/>
</dbReference>
<evidence type="ECO:0000313" key="4">
    <source>
        <dbReference type="Proteomes" id="UP000294847"/>
    </source>
</evidence>
<sequence>MACAWLHPFPRFVFTVFEPISLPTVARLMQVGRFFHNDWMIWTTADTNTKTRLAGAIPAIAQPAWFIQEQITQHVPVPVVPSSEGALLVTRQLGNAFGLLAMCGVGVLYTTNEPKVVRNYLVALWIADIGHIALTYFALRHDRFMAFGSWNAMTWGNVFVTVGQPPLYLESLALAMLCLTRTAYLLGLFGPDRPVPAVSRPKKTR</sequence>
<proteinExistence type="predicted"/>
<protein>
    <recommendedName>
        <fullName evidence="2">DUF7704 domain-containing protein</fullName>
    </recommendedName>
</protein>
<keyword evidence="1" id="KW-1133">Transmembrane helix</keyword>
<dbReference type="PANTHER" id="PTHR37019:SF2">
    <property type="entry name" value="EXPERA DOMAIN-CONTAINING PROTEIN"/>
    <property type="match status" value="1"/>
</dbReference>
<dbReference type="InterPro" id="IPR056121">
    <property type="entry name" value="DUF7704"/>
</dbReference>